<protein>
    <submittedName>
        <fullName evidence="3">Gfo/Idh/MocA family oxidoreductase</fullName>
    </submittedName>
</protein>
<dbReference type="PANTHER" id="PTHR43377:SF6">
    <property type="entry name" value="GFO_IDH_MOCA-LIKE OXIDOREDUCTASE N-TERMINAL DOMAIN-CONTAINING PROTEIN"/>
    <property type="match status" value="1"/>
</dbReference>
<dbReference type="Pfam" id="PF22725">
    <property type="entry name" value="GFO_IDH_MocA_C3"/>
    <property type="match status" value="1"/>
</dbReference>
<dbReference type="InterPro" id="IPR051450">
    <property type="entry name" value="Gfo/Idh/MocA_Oxidoreductases"/>
</dbReference>
<dbReference type="PANTHER" id="PTHR43377">
    <property type="entry name" value="BILIVERDIN REDUCTASE A"/>
    <property type="match status" value="1"/>
</dbReference>
<name>A0A7C0U3T8_DESA2</name>
<organism evidence="3">
    <name type="scientific">Desulfofervidus auxilii</name>
    <dbReference type="NCBI Taxonomy" id="1621989"/>
    <lineage>
        <taxon>Bacteria</taxon>
        <taxon>Pseudomonadati</taxon>
        <taxon>Thermodesulfobacteriota</taxon>
        <taxon>Candidatus Desulfofervidia</taxon>
        <taxon>Candidatus Desulfofervidales</taxon>
        <taxon>Candidatus Desulfofervidaceae</taxon>
        <taxon>Candidatus Desulfofervidus</taxon>
    </lineage>
</organism>
<dbReference type="EMBL" id="DRBS01000356">
    <property type="protein sequence ID" value="HDD45099.1"/>
    <property type="molecule type" value="Genomic_DNA"/>
</dbReference>
<dbReference type="InterPro" id="IPR036291">
    <property type="entry name" value="NAD(P)-bd_dom_sf"/>
</dbReference>
<evidence type="ECO:0000313" key="3">
    <source>
        <dbReference type="EMBL" id="HDD45099.1"/>
    </source>
</evidence>
<evidence type="ECO:0000259" key="1">
    <source>
        <dbReference type="Pfam" id="PF01408"/>
    </source>
</evidence>
<dbReference type="Proteomes" id="UP000886289">
    <property type="component" value="Unassembled WGS sequence"/>
</dbReference>
<accession>A0A7C0U3T8</accession>
<proteinExistence type="predicted"/>
<dbReference type="InterPro" id="IPR000683">
    <property type="entry name" value="Gfo/Idh/MocA-like_OxRdtase_N"/>
</dbReference>
<feature type="domain" description="GFO/IDH/MocA-like oxidoreductase" evidence="2">
    <location>
        <begin position="129"/>
        <end position="236"/>
    </location>
</feature>
<evidence type="ECO:0000259" key="2">
    <source>
        <dbReference type="Pfam" id="PF22725"/>
    </source>
</evidence>
<feature type="domain" description="Gfo/Idh/MocA-like oxidoreductase N-terminal" evidence="1">
    <location>
        <begin position="2"/>
        <end position="121"/>
    </location>
</feature>
<dbReference type="Gene3D" id="3.40.50.720">
    <property type="entry name" value="NAD(P)-binding Rossmann-like Domain"/>
    <property type="match status" value="1"/>
</dbReference>
<dbReference type="Pfam" id="PF01408">
    <property type="entry name" value="GFO_IDH_MocA"/>
    <property type="match status" value="1"/>
</dbReference>
<dbReference type="SUPFAM" id="SSF51735">
    <property type="entry name" value="NAD(P)-binding Rossmann-fold domains"/>
    <property type="match status" value="1"/>
</dbReference>
<dbReference type="AlphaFoldDB" id="A0A7C0U3T8"/>
<sequence>MLKVGVIGLGYWGPNLVRNFYHHPEVEVVAICDLNPANLQKIKNKYKDIPICTTNYMEILKNDIDLVAIATPPETHYSIAKNCLLADKHILVEKPFTMSSKEGEDLIKIAEKKNLKIFVDHTFVFHPVVRKMKEIIDSGELGEIYYFDSERINLGLLQKGVNVIWDLAIHDFSIISYLFPNLSFVKVQAFGSKHIHPYYEDIAHVILESKDGFIAHIHVSWLSPVKIRKTIIGGSEKMLWWDDIHPFEKLKIYDSKIEIDFSKEDPFHPTYIKGEITIIPVENYEPLHKEVDSIVKSIKNNTKHQVDGYEGLKIVKILEACNKSLLNNLKVKL</sequence>
<dbReference type="GO" id="GO:0000166">
    <property type="term" value="F:nucleotide binding"/>
    <property type="evidence" value="ECO:0007669"/>
    <property type="project" value="InterPro"/>
</dbReference>
<comment type="caution">
    <text evidence="3">The sequence shown here is derived from an EMBL/GenBank/DDBJ whole genome shotgun (WGS) entry which is preliminary data.</text>
</comment>
<reference evidence="3" key="1">
    <citation type="journal article" date="2020" name="mSystems">
        <title>Genome- and Community-Level Interaction Insights into Carbon Utilization and Element Cycling Functions of Hydrothermarchaeota in Hydrothermal Sediment.</title>
        <authorList>
            <person name="Zhou Z."/>
            <person name="Liu Y."/>
            <person name="Xu W."/>
            <person name="Pan J."/>
            <person name="Luo Z.H."/>
            <person name="Li M."/>
        </authorList>
    </citation>
    <scope>NUCLEOTIDE SEQUENCE [LARGE SCALE GENOMIC DNA]</scope>
    <source>
        <strain evidence="3">HyVt-233</strain>
    </source>
</reference>
<gene>
    <name evidence="3" type="ORF">ENG63_09625</name>
</gene>
<dbReference type="Gene3D" id="3.30.360.10">
    <property type="entry name" value="Dihydrodipicolinate Reductase, domain 2"/>
    <property type="match status" value="1"/>
</dbReference>
<dbReference type="InterPro" id="IPR055170">
    <property type="entry name" value="GFO_IDH_MocA-like_dom"/>
</dbReference>
<dbReference type="SUPFAM" id="SSF55347">
    <property type="entry name" value="Glyceraldehyde-3-phosphate dehydrogenase-like, C-terminal domain"/>
    <property type="match status" value="1"/>
</dbReference>